<accession>A0ABX8BN06</accession>
<name>A0ABX8BN06_9ACTN</name>
<keyword evidence="3" id="KW-1185">Reference proteome</keyword>
<keyword evidence="1" id="KW-1133">Transmembrane helix</keyword>
<dbReference type="RefSeq" id="WP_220564633.1">
    <property type="nucleotide sequence ID" value="NZ_CP074133.1"/>
</dbReference>
<keyword evidence="1" id="KW-0472">Membrane</keyword>
<evidence type="ECO:0000313" key="2">
    <source>
        <dbReference type="EMBL" id="QUX23412.1"/>
    </source>
</evidence>
<feature type="transmembrane region" description="Helical" evidence="1">
    <location>
        <begin position="135"/>
        <end position="157"/>
    </location>
</feature>
<proteinExistence type="predicted"/>
<sequence length="179" mass="18705">MMIAVARAALLWALRAYARHAPLVLGLSLVPTIQRFALIVPGSPLTGGPGIASEAVAQGSRLVLFAALLWIAAREVLPADRRTPAGAWAAFAAGITPRLGLFLGQFAFLAAAFAVFDLVPDAAIGLWVPAAERPWVTATVVAAKNLTVIALTFAWLAGLFREFALLGEADRADGAPAPR</sequence>
<evidence type="ECO:0000256" key="1">
    <source>
        <dbReference type="SAM" id="Phobius"/>
    </source>
</evidence>
<evidence type="ECO:0000313" key="3">
    <source>
        <dbReference type="Proteomes" id="UP000676079"/>
    </source>
</evidence>
<feature type="transmembrane region" description="Helical" evidence="1">
    <location>
        <begin position="55"/>
        <end position="73"/>
    </location>
</feature>
<feature type="transmembrane region" description="Helical" evidence="1">
    <location>
        <begin position="85"/>
        <end position="115"/>
    </location>
</feature>
<dbReference type="EMBL" id="CP074133">
    <property type="protein sequence ID" value="QUX23412.1"/>
    <property type="molecule type" value="Genomic_DNA"/>
</dbReference>
<organism evidence="2 3">
    <name type="scientific">Nocardiopsis changdeensis</name>
    <dbReference type="NCBI Taxonomy" id="2831969"/>
    <lineage>
        <taxon>Bacteria</taxon>
        <taxon>Bacillati</taxon>
        <taxon>Actinomycetota</taxon>
        <taxon>Actinomycetes</taxon>
        <taxon>Streptosporangiales</taxon>
        <taxon>Nocardiopsidaceae</taxon>
        <taxon>Nocardiopsis</taxon>
    </lineage>
</organism>
<dbReference type="Proteomes" id="UP000676079">
    <property type="component" value="Chromosome"/>
</dbReference>
<gene>
    <name evidence="2" type="ORF">KGD84_03230</name>
</gene>
<keyword evidence="1" id="KW-0812">Transmembrane</keyword>
<reference evidence="2 3" key="1">
    <citation type="submission" date="2021-05" db="EMBL/GenBank/DDBJ databases">
        <title>Direct Submission.</title>
        <authorList>
            <person name="Li K."/>
            <person name="Gao J."/>
        </authorList>
    </citation>
    <scope>NUCLEOTIDE SEQUENCE [LARGE SCALE GENOMIC DNA]</scope>
    <source>
        <strain evidence="2 3">Mg02</strain>
    </source>
</reference>
<protein>
    <submittedName>
        <fullName evidence="2">Uncharacterized protein</fullName>
    </submittedName>
</protein>